<evidence type="ECO:0000256" key="3">
    <source>
        <dbReference type="ARBA" id="ARBA00023295"/>
    </source>
</evidence>
<organism evidence="8 9">
    <name type="scientific">Thalassotalea marina</name>
    <dbReference type="NCBI Taxonomy" id="1673741"/>
    <lineage>
        <taxon>Bacteria</taxon>
        <taxon>Pseudomonadati</taxon>
        <taxon>Pseudomonadota</taxon>
        <taxon>Gammaproteobacteria</taxon>
        <taxon>Alteromonadales</taxon>
        <taxon>Colwelliaceae</taxon>
        <taxon>Thalassotalea</taxon>
    </lineage>
</organism>
<sequence>MNKHLLTCILLLSGVLSFFVKASSNNLLPLMPYPKSVLTSANEVVLKSHFNLQIEGMSEQRALALHQRFSKQLSSLGWPSSDNTDNATLIKINVNQGNSTRYQLPKLHQDESYQLKVEQQGITIYAQTDFGALQGIASLHQLLYSFYISKRLPELNINDFPRFPWRGFMLDSVRHFLSINTVKRQLDGMAAAKLNVFHWHLTDDQGWRIELNSYPKLHQKASDGQYYTQAEIKDVVSYASKLGIRVVPEFDVPGHASAIAVAYPELMSKNTNYEMEDGWGVFEPLLDPSNPDVYIFVEEVVKELTSLFPDVYLHIGGDEVNPKHWQESEKIQAYMQEHQLKDEHDLHVYFNKKVQNILNKYDRKMMGWDEIFHPDLPKDIMVQSWRGMESLNTIASAGYQGLLSTGFYIDQPQSSSYHYRNELISNLADAPVALTSADTVTAYSVKIPRLKGSAVTGQLVMVKRNDYVLHAYVKLNNNKFKKATLDKRMALNKEDINLSIDSWMGPTRFELNTNKNKIVEGRVLIGNTFYPLTINVLPEFDFQQVELLRNIAPTEQKNILGGEATLWAELLTEQNTDLRAWPRLFVIAERFWSKKAMTNEAEMFRRLVIMDKFADQLGLKHKAQLRDGLQSLAFANSDIKPLLSLVEQLEPANYYTRHHIKYQQDLYHQRAKLNYFVDFLPAESLTITQLDYLLTKFKQGDKASMQAIINTLRAWHFNYKPVIKLIKGAPKLQQVLPVARQARQINTIALTIAQACQANVKMSRAEARRIKTKLRGWHNQVSEIIIATNLFTERLLDTCMKQSR</sequence>
<dbReference type="InterPro" id="IPR025705">
    <property type="entry name" value="Beta_hexosaminidase_sua/sub"/>
</dbReference>
<reference evidence="8" key="2">
    <citation type="submission" date="2020-09" db="EMBL/GenBank/DDBJ databases">
        <authorList>
            <person name="Sun Q."/>
            <person name="Kim S."/>
        </authorList>
    </citation>
    <scope>NUCLEOTIDE SEQUENCE</scope>
    <source>
        <strain evidence="8">KCTC 42731</strain>
    </source>
</reference>
<keyword evidence="2" id="KW-0378">Hydrolase</keyword>
<dbReference type="Pfam" id="PF00728">
    <property type="entry name" value="Glyco_hydro_20"/>
    <property type="match status" value="2"/>
</dbReference>
<dbReference type="GO" id="GO:0004563">
    <property type="term" value="F:beta-N-acetylhexosaminidase activity"/>
    <property type="evidence" value="ECO:0007669"/>
    <property type="project" value="InterPro"/>
</dbReference>
<evidence type="ECO:0000256" key="2">
    <source>
        <dbReference type="ARBA" id="ARBA00022801"/>
    </source>
</evidence>
<dbReference type="PANTHER" id="PTHR22600">
    <property type="entry name" value="BETA-HEXOSAMINIDASE"/>
    <property type="match status" value="1"/>
</dbReference>
<feature type="domain" description="Glycoside hydrolase family 20 catalytic" evidence="6">
    <location>
        <begin position="163"/>
        <end position="421"/>
    </location>
</feature>
<protein>
    <recommendedName>
        <fullName evidence="4">N-acetyl-beta-glucosaminidase</fullName>
    </recommendedName>
</protein>
<dbReference type="GO" id="GO:0006689">
    <property type="term" value="P:ganglioside catabolic process"/>
    <property type="evidence" value="ECO:0007669"/>
    <property type="project" value="TreeGrafter"/>
</dbReference>
<evidence type="ECO:0000259" key="6">
    <source>
        <dbReference type="Pfam" id="PF00728"/>
    </source>
</evidence>
<dbReference type="GO" id="GO:0016020">
    <property type="term" value="C:membrane"/>
    <property type="evidence" value="ECO:0007669"/>
    <property type="project" value="TreeGrafter"/>
</dbReference>
<keyword evidence="3" id="KW-0326">Glycosidase</keyword>
<accession>A0A919BGQ2</accession>
<evidence type="ECO:0000256" key="5">
    <source>
        <dbReference type="PIRSR" id="PIRSR625705-1"/>
    </source>
</evidence>
<name>A0A919BGQ2_9GAMM</name>
<dbReference type="InterPro" id="IPR029018">
    <property type="entry name" value="Hex-like_dom2"/>
</dbReference>
<feature type="domain" description="Beta-hexosaminidase bacterial type N-terminal" evidence="7">
    <location>
        <begin position="30"/>
        <end position="159"/>
    </location>
</feature>
<dbReference type="Pfam" id="PF02838">
    <property type="entry name" value="Glyco_hydro_20b"/>
    <property type="match status" value="1"/>
</dbReference>
<dbReference type="GO" id="GO:0005764">
    <property type="term" value="C:lysosome"/>
    <property type="evidence" value="ECO:0007669"/>
    <property type="project" value="TreeGrafter"/>
</dbReference>
<comment type="caution">
    <text evidence="8">The sequence shown here is derived from an EMBL/GenBank/DDBJ whole genome shotgun (WGS) entry which is preliminary data.</text>
</comment>
<dbReference type="GO" id="GO:0005975">
    <property type="term" value="P:carbohydrate metabolic process"/>
    <property type="evidence" value="ECO:0007669"/>
    <property type="project" value="InterPro"/>
</dbReference>
<feature type="active site" description="Proton donor" evidence="5">
    <location>
        <position position="319"/>
    </location>
</feature>
<evidence type="ECO:0000256" key="4">
    <source>
        <dbReference type="ARBA" id="ARBA00033000"/>
    </source>
</evidence>
<dbReference type="GO" id="GO:0030203">
    <property type="term" value="P:glycosaminoglycan metabolic process"/>
    <property type="evidence" value="ECO:0007669"/>
    <property type="project" value="TreeGrafter"/>
</dbReference>
<dbReference type="EMBL" id="BNCK01000003">
    <property type="protein sequence ID" value="GHF87633.1"/>
    <property type="molecule type" value="Genomic_DNA"/>
</dbReference>
<dbReference type="InterPro" id="IPR015882">
    <property type="entry name" value="HEX_bac_N"/>
</dbReference>
<dbReference type="PANTHER" id="PTHR22600:SF21">
    <property type="entry name" value="BETA-HEXOSAMINIDASE A"/>
    <property type="match status" value="1"/>
</dbReference>
<dbReference type="SUPFAM" id="SSF55545">
    <property type="entry name" value="beta-N-acetylhexosaminidase-like domain"/>
    <property type="match status" value="1"/>
</dbReference>
<evidence type="ECO:0000313" key="8">
    <source>
        <dbReference type="EMBL" id="GHF87633.1"/>
    </source>
</evidence>
<dbReference type="RefSeq" id="WP_189768660.1">
    <property type="nucleotide sequence ID" value="NZ_BNCK01000003.1"/>
</dbReference>
<comment type="similarity">
    <text evidence="1">Belongs to the glycosyl hydrolase 20 family.</text>
</comment>
<dbReference type="SUPFAM" id="SSF51445">
    <property type="entry name" value="(Trans)glycosidases"/>
    <property type="match status" value="1"/>
</dbReference>
<gene>
    <name evidence="8" type="ORF">GCM10017161_14090</name>
</gene>
<evidence type="ECO:0000256" key="1">
    <source>
        <dbReference type="ARBA" id="ARBA00006285"/>
    </source>
</evidence>
<feature type="domain" description="Glycoside hydrolase family 20 catalytic" evidence="6">
    <location>
        <begin position="542"/>
        <end position="594"/>
    </location>
</feature>
<dbReference type="InterPro" id="IPR015883">
    <property type="entry name" value="Glyco_hydro_20_cat"/>
</dbReference>
<evidence type="ECO:0000259" key="7">
    <source>
        <dbReference type="Pfam" id="PF02838"/>
    </source>
</evidence>
<dbReference type="InterPro" id="IPR017853">
    <property type="entry name" value="GH"/>
</dbReference>
<reference evidence="8" key="1">
    <citation type="journal article" date="2014" name="Int. J. Syst. Evol. Microbiol.">
        <title>Complete genome sequence of Corynebacterium casei LMG S-19264T (=DSM 44701T), isolated from a smear-ripened cheese.</title>
        <authorList>
            <consortium name="US DOE Joint Genome Institute (JGI-PGF)"/>
            <person name="Walter F."/>
            <person name="Albersmeier A."/>
            <person name="Kalinowski J."/>
            <person name="Ruckert C."/>
        </authorList>
    </citation>
    <scope>NUCLEOTIDE SEQUENCE</scope>
    <source>
        <strain evidence="8">KCTC 42731</strain>
    </source>
</reference>
<dbReference type="Gene3D" id="3.30.379.10">
    <property type="entry name" value="Chitobiase/beta-hexosaminidase domain 2-like"/>
    <property type="match status" value="1"/>
</dbReference>
<evidence type="ECO:0000313" key="9">
    <source>
        <dbReference type="Proteomes" id="UP000623842"/>
    </source>
</evidence>
<dbReference type="Proteomes" id="UP000623842">
    <property type="component" value="Unassembled WGS sequence"/>
</dbReference>
<proteinExistence type="inferred from homology"/>
<keyword evidence="9" id="KW-1185">Reference proteome</keyword>
<dbReference type="Gene3D" id="3.20.20.80">
    <property type="entry name" value="Glycosidases"/>
    <property type="match status" value="2"/>
</dbReference>
<dbReference type="PRINTS" id="PR00738">
    <property type="entry name" value="GLHYDRLASE20"/>
</dbReference>
<dbReference type="AlphaFoldDB" id="A0A919BGQ2"/>